<proteinExistence type="predicted"/>
<organism evidence="2 3">
    <name type="scientific">Pseudooceanicola atlanticus</name>
    <dbReference type="NCBI Taxonomy" id="1461694"/>
    <lineage>
        <taxon>Bacteria</taxon>
        <taxon>Pseudomonadati</taxon>
        <taxon>Pseudomonadota</taxon>
        <taxon>Alphaproteobacteria</taxon>
        <taxon>Rhodobacterales</taxon>
        <taxon>Paracoccaceae</taxon>
        <taxon>Pseudooceanicola</taxon>
    </lineage>
</organism>
<evidence type="ECO:0000313" key="2">
    <source>
        <dbReference type="EMBL" id="KGM46634.1"/>
    </source>
</evidence>
<dbReference type="RefSeq" id="WP_043754761.1">
    <property type="nucleotide sequence ID" value="NZ_AQQX01000028.1"/>
</dbReference>
<sequence length="134" mass="15487">MKRTTALVCSFLLLSATFASAERDLVPTLDNQPDTCPDQPPEPEWMRNTEARQAYKRLLIQQIYRFQSMGRIVDAQSCACATRYPSWETAEAVYFDRYSSAEYWDVVEATSDFRRQANELRKQAMPICETAGNW</sequence>
<dbReference type="AlphaFoldDB" id="A0A0A0E891"/>
<dbReference type="OrthoDB" id="7854171at2"/>
<evidence type="ECO:0008006" key="4">
    <source>
        <dbReference type="Google" id="ProtNLM"/>
    </source>
</evidence>
<dbReference type="EMBL" id="AQQX01000028">
    <property type="protein sequence ID" value="KGM46634.1"/>
    <property type="molecule type" value="Genomic_DNA"/>
</dbReference>
<keyword evidence="1" id="KW-0732">Signal</keyword>
<dbReference type="STRING" id="1461694.ATO9_22720"/>
<evidence type="ECO:0000256" key="1">
    <source>
        <dbReference type="SAM" id="SignalP"/>
    </source>
</evidence>
<evidence type="ECO:0000313" key="3">
    <source>
        <dbReference type="Proteomes" id="UP000030004"/>
    </source>
</evidence>
<name>A0A0A0E891_9RHOB</name>
<dbReference type="eggNOG" id="ENOG5030SKA">
    <property type="taxonomic scope" value="Bacteria"/>
</dbReference>
<accession>A0A0A0E891</accession>
<gene>
    <name evidence="2" type="ORF">ATO9_22720</name>
</gene>
<comment type="caution">
    <text evidence="2">The sequence shown here is derived from an EMBL/GenBank/DDBJ whole genome shotgun (WGS) entry which is preliminary data.</text>
</comment>
<feature type="chain" id="PRO_5001968795" description="Secreted protein" evidence="1">
    <location>
        <begin position="22"/>
        <end position="134"/>
    </location>
</feature>
<protein>
    <recommendedName>
        <fullName evidence="4">Secreted protein</fullName>
    </recommendedName>
</protein>
<feature type="signal peptide" evidence="1">
    <location>
        <begin position="1"/>
        <end position="21"/>
    </location>
</feature>
<dbReference type="Proteomes" id="UP000030004">
    <property type="component" value="Unassembled WGS sequence"/>
</dbReference>
<reference evidence="2 3" key="1">
    <citation type="journal article" date="2015" name="Antonie Van Leeuwenhoek">
        <title>Pseudooceanicola atlanticus gen. nov. sp. nov., isolated from surface seawater of the Atlantic Ocean and reclassification of Oceanicola batsensis, Oceanicola marinus, Oceanicola nitratireducens, Oceanicola nanhaiensis, Oceanicola antarcticus and Oceanicola flagellatus, as Pseudooceanicola batsensis comb. nov., Pseudooceanicola marinus comb. nov., Pseudooceanicola nitratireducens comb. nov., Pseudooceanicola nanhaiensis comb. nov., Pseudooceanicola antarcticus comb. nov., and Pseudooceanicola flagellatus comb. nov.</title>
        <authorList>
            <person name="Lai Q."/>
            <person name="Li G."/>
            <person name="Liu X."/>
            <person name="Du Y."/>
            <person name="Sun F."/>
            <person name="Shao Z."/>
        </authorList>
    </citation>
    <scope>NUCLEOTIDE SEQUENCE [LARGE SCALE GENOMIC DNA]</scope>
    <source>
        <strain evidence="2 3">22II-s11g</strain>
    </source>
</reference>
<keyword evidence="3" id="KW-1185">Reference proteome</keyword>